<feature type="region of interest" description="Disordered" evidence="11">
    <location>
        <begin position="241"/>
        <end position="288"/>
    </location>
</feature>
<evidence type="ECO:0000256" key="9">
    <source>
        <dbReference type="ARBA" id="ARBA00023136"/>
    </source>
</evidence>
<dbReference type="PROSITE" id="PS00950">
    <property type="entry name" value="BACTERIAL_OPSIN_1"/>
    <property type="match status" value="1"/>
</dbReference>
<dbReference type="Proteomes" id="UP001526246">
    <property type="component" value="Unassembled WGS sequence"/>
</dbReference>
<dbReference type="InterPro" id="IPR018229">
    <property type="entry name" value="Rhodopsin_retinal_BS"/>
</dbReference>
<keyword evidence="10" id="KW-0675">Receptor</keyword>
<evidence type="ECO:0000256" key="3">
    <source>
        <dbReference type="ARBA" id="ARBA00022543"/>
    </source>
</evidence>
<reference evidence="13 14" key="1">
    <citation type="submission" date="2022-10" db="EMBL/GenBank/DDBJ databases">
        <title>Sphingomonas sp.</title>
        <authorList>
            <person name="Jin C."/>
        </authorList>
    </citation>
    <scope>NUCLEOTIDE SEQUENCE [LARGE SCALE GENOMIC DNA]</scope>
    <source>
        <strain evidence="13 14">BN140010</strain>
    </source>
</reference>
<dbReference type="RefSeq" id="WP_264881200.1">
    <property type="nucleotide sequence ID" value="NZ_JAPDOB010000001.1"/>
</dbReference>
<dbReference type="SUPFAM" id="SSF81321">
    <property type="entry name" value="Family A G protein-coupled receptor-like"/>
    <property type="match status" value="1"/>
</dbReference>
<gene>
    <name evidence="13" type="ORF">OMW55_04670</name>
</gene>
<dbReference type="EMBL" id="JAPDOB010000001">
    <property type="protein sequence ID" value="MCW3797099.1"/>
    <property type="molecule type" value="Genomic_DNA"/>
</dbReference>
<accession>A0ABT3JDL8</accession>
<comment type="subcellular location">
    <subcellularLocation>
        <location evidence="1">Membrane</location>
        <topology evidence="1">Multi-pass membrane protein</topology>
    </subcellularLocation>
</comment>
<dbReference type="Gene3D" id="1.20.1070.10">
    <property type="entry name" value="Rhodopsin 7-helix transmembrane proteins"/>
    <property type="match status" value="1"/>
</dbReference>
<keyword evidence="6" id="KW-0681">Retinal protein</keyword>
<keyword evidence="14" id="KW-1185">Reference proteome</keyword>
<keyword evidence="5 12" id="KW-0812">Transmembrane</keyword>
<dbReference type="SMART" id="SM01021">
    <property type="entry name" value="Bac_rhodopsin"/>
    <property type="match status" value="1"/>
</dbReference>
<dbReference type="PANTHER" id="PTHR28286:SF2">
    <property type="entry name" value="BACTERIORHODOPSIN _OPSIN, NOPA (EUROFUNG)"/>
    <property type="match status" value="1"/>
</dbReference>
<evidence type="ECO:0000256" key="12">
    <source>
        <dbReference type="SAM" id="Phobius"/>
    </source>
</evidence>
<dbReference type="PANTHER" id="PTHR28286">
    <property type="match status" value="1"/>
</dbReference>
<protein>
    <submittedName>
        <fullName evidence="13">Bacteriorhodopsin</fullName>
    </submittedName>
</protein>
<evidence type="ECO:0000256" key="5">
    <source>
        <dbReference type="ARBA" id="ARBA00022692"/>
    </source>
</evidence>
<feature type="transmembrane region" description="Helical" evidence="12">
    <location>
        <begin position="114"/>
        <end position="133"/>
    </location>
</feature>
<evidence type="ECO:0000256" key="11">
    <source>
        <dbReference type="SAM" id="MobiDB-lite"/>
    </source>
</evidence>
<keyword evidence="8" id="KW-0157">Chromophore</keyword>
<dbReference type="Pfam" id="PF01036">
    <property type="entry name" value="Bac_rhodopsin"/>
    <property type="match status" value="1"/>
</dbReference>
<evidence type="ECO:0000256" key="6">
    <source>
        <dbReference type="ARBA" id="ARBA00022925"/>
    </source>
</evidence>
<evidence type="ECO:0000256" key="1">
    <source>
        <dbReference type="ARBA" id="ARBA00004141"/>
    </source>
</evidence>
<organism evidence="13 14">
    <name type="scientific">Sphingomonas arvum</name>
    <dbReference type="NCBI Taxonomy" id="2992113"/>
    <lineage>
        <taxon>Bacteria</taxon>
        <taxon>Pseudomonadati</taxon>
        <taxon>Pseudomonadota</taxon>
        <taxon>Alphaproteobacteria</taxon>
        <taxon>Sphingomonadales</taxon>
        <taxon>Sphingomonadaceae</taxon>
        <taxon>Sphingomonas</taxon>
    </lineage>
</organism>
<keyword evidence="4" id="KW-0716">Sensory transduction</keyword>
<evidence type="ECO:0000256" key="7">
    <source>
        <dbReference type="ARBA" id="ARBA00022989"/>
    </source>
</evidence>
<evidence type="ECO:0000256" key="2">
    <source>
        <dbReference type="ARBA" id="ARBA00008130"/>
    </source>
</evidence>
<keyword evidence="3" id="KW-0600">Photoreceptor protein</keyword>
<dbReference type="PRINTS" id="PR00251">
    <property type="entry name" value="BACTRLOPSIN"/>
</dbReference>
<dbReference type="InterPro" id="IPR001425">
    <property type="entry name" value="Arc/bac/fun_rhodopsins"/>
</dbReference>
<evidence type="ECO:0000256" key="8">
    <source>
        <dbReference type="ARBA" id="ARBA00022991"/>
    </source>
</evidence>
<keyword evidence="7 12" id="KW-1133">Transmembrane helix</keyword>
<comment type="similarity">
    <text evidence="2">Belongs to the archaeal/bacterial/fungal opsin family.</text>
</comment>
<feature type="transmembrane region" description="Helical" evidence="12">
    <location>
        <begin position="52"/>
        <end position="68"/>
    </location>
</feature>
<evidence type="ECO:0000313" key="13">
    <source>
        <dbReference type="EMBL" id="MCW3797099.1"/>
    </source>
</evidence>
<feature type="compositionally biased region" description="Basic and acidic residues" evidence="11">
    <location>
        <begin position="246"/>
        <end position="270"/>
    </location>
</feature>
<sequence length="288" mass="31973">MNRNQWLGFGAAAFGAGFIAILALRRSQRSQPPQERPKTLAVKTREEENDKLIHSLVVLTAGTAYLTMASGRGRHHASDGHEVFWVRYVDWVITTPLLLTGLALTALGSPFRRWGLLLSLLFTDAYMILTGYLADEEPRGSPMKWTWYGISSGAMAGVYYMLWGPLMEEARKTGPEAEDVYRRNLTFLSAVWAAYPVNWLVGPEGLDLIDEDSSTGVYTGLDITAKILFGLYSLSNTQEKSAGELADGRVPEHEIRPSPTAHVERWERGSPTEGQAEGGRTRSRARRA</sequence>
<comment type="caution">
    <text evidence="13">The sequence shown here is derived from an EMBL/GenBank/DDBJ whole genome shotgun (WGS) entry which is preliminary data.</text>
</comment>
<evidence type="ECO:0000313" key="14">
    <source>
        <dbReference type="Proteomes" id="UP001526246"/>
    </source>
</evidence>
<feature type="transmembrane region" description="Helical" evidence="12">
    <location>
        <begin position="6"/>
        <end position="24"/>
    </location>
</feature>
<evidence type="ECO:0000256" key="4">
    <source>
        <dbReference type="ARBA" id="ARBA00022606"/>
    </source>
</evidence>
<feature type="transmembrane region" description="Helical" evidence="12">
    <location>
        <begin position="88"/>
        <end position="107"/>
    </location>
</feature>
<keyword evidence="9 12" id="KW-0472">Membrane</keyword>
<name>A0ABT3JDL8_9SPHN</name>
<feature type="transmembrane region" description="Helical" evidence="12">
    <location>
        <begin position="145"/>
        <end position="163"/>
    </location>
</feature>
<evidence type="ECO:0000256" key="10">
    <source>
        <dbReference type="ARBA" id="ARBA00023170"/>
    </source>
</evidence>
<proteinExistence type="inferred from homology"/>
<dbReference type="PROSITE" id="PS00327">
    <property type="entry name" value="BACTERIAL_OPSIN_RET"/>
    <property type="match status" value="1"/>
</dbReference>